<evidence type="ECO:0000256" key="1">
    <source>
        <dbReference type="ARBA" id="ARBA00022723"/>
    </source>
</evidence>
<evidence type="ECO:0000256" key="2">
    <source>
        <dbReference type="ARBA" id="ARBA00022801"/>
    </source>
</evidence>
<dbReference type="Pfam" id="PF00498">
    <property type="entry name" value="FHA"/>
    <property type="match status" value="1"/>
</dbReference>
<dbReference type="InterPro" id="IPR000253">
    <property type="entry name" value="FHA_dom"/>
</dbReference>
<gene>
    <name evidence="9" type="primary">LOC110757804</name>
</gene>
<dbReference type="CDD" id="cd09123">
    <property type="entry name" value="PLDc_Tdp1_2"/>
    <property type="match status" value="1"/>
</dbReference>
<dbReference type="GeneID" id="110757804"/>
<dbReference type="Pfam" id="PF06087">
    <property type="entry name" value="Tyr-DNA_phospho"/>
    <property type="match status" value="2"/>
</dbReference>
<keyword evidence="8" id="KW-1185">Reference proteome</keyword>
<evidence type="ECO:0000256" key="6">
    <source>
        <dbReference type="SAM" id="MobiDB-lite"/>
    </source>
</evidence>
<feature type="domain" description="FHA" evidence="7">
    <location>
        <begin position="72"/>
        <end position="142"/>
    </location>
</feature>
<dbReference type="GO" id="GO:0008081">
    <property type="term" value="F:phosphoric diester hydrolase activity"/>
    <property type="evidence" value="ECO:0007669"/>
    <property type="project" value="InterPro"/>
</dbReference>
<feature type="binding site" evidence="4">
    <location>
        <position position="928"/>
    </location>
    <ligand>
        <name>substrate</name>
    </ligand>
</feature>
<organism evidence="8 9">
    <name type="scientific">Prunus avium</name>
    <name type="common">Cherry</name>
    <name type="synonym">Cerasus avium</name>
    <dbReference type="NCBI Taxonomy" id="42229"/>
    <lineage>
        <taxon>Eukaryota</taxon>
        <taxon>Viridiplantae</taxon>
        <taxon>Streptophyta</taxon>
        <taxon>Embryophyta</taxon>
        <taxon>Tracheophyta</taxon>
        <taxon>Spermatophyta</taxon>
        <taxon>Magnoliopsida</taxon>
        <taxon>eudicotyledons</taxon>
        <taxon>Gunneridae</taxon>
        <taxon>Pentapetalae</taxon>
        <taxon>rosids</taxon>
        <taxon>fabids</taxon>
        <taxon>Rosales</taxon>
        <taxon>Rosaceae</taxon>
        <taxon>Amygdaloideae</taxon>
        <taxon>Amygdaleae</taxon>
        <taxon>Prunus</taxon>
    </lineage>
</organism>
<dbReference type="AlphaFoldDB" id="A0A6P5SE88"/>
<dbReference type="GO" id="GO:0003676">
    <property type="term" value="F:nucleic acid binding"/>
    <property type="evidence" value="ECO:0007669"/>
    <property type="project" value="InterPro"/>
</dbReference>
<dbReference type="CDD" id="cd00060">
    <property type="entry name" value="FHA"/>
    <property type="match status" value="1"/>
</dbReference>
<dbReference type="Proteomes" id="UP000515124">
    <property type="component" value="Unplaced"/>
</dbReference>
<dbReference type="Gene3D" id="2.60.200.20">
    <property type="match status" value="1"/>
</dbReference>
<dbReference type="InterPro" id="IPR008984">
    <property type="entry name" value="SMAD_FHA_dom_sf"/>
</dbReference>
<dbReference type="InterPro" id="IPR010347">
    <property type="entry name" value="Tdp1"/>
</dbReference>
<dbReference type="KEGG" id="pavi:110757804"/>
<reference evidence="9" key="1">
    <citation type="submission" date="2025-08" db="UniProtKB">
        <authorList>
            <consortium name="RefSeq"/>
        </authorList>
    </citation>
    <scope>IDENTIFICATION</scope>
</reference>
<dbReference type="GO" id="GO:0016818">
    <property type="term" value="F:hydrolase activity, acting on acid anhydrides, in phosphorus-containing anhydrides"/>
    <property type="evidence" value="ECO:0007669"/>
    <property type="project" value="InterPro"/>
</dbReference>
<dbReference type="PANTHER" id="PTHR12415:SF3">
    <property type="entry name" value="OS04G0403400 PROTEIN"/>
    <property type="match status" value="1"/>
</dbReference>
<evidence type="ECO:0000313" key="8">
    <source>
        <dbReference type="Proteomes" id="UP000515124"/>
    </source>
</evidence>
<dbReference type="GO" id="GO:0005634">
    <property type="term" value="C:nucleus"/>
    <property type="evidence" value="ECO:0007669"/>
    <property type="project" value="InterPro"/>
</dbReference>
<dbReference type="SMART" id="SM00240">
    <property type="entry name" value="FHA"/>
    <property type="match status" value="1"/>
</dbReference>
<dbReference type="PANTHER" id="PTHR12415">
    <property type="entry name" value="TYROSYL-DNA PHOSPHODIESTERASE 1"/>
    <property type="match status" value="1"/>
</dbReference>
<dbReference type="CDD" id="cd09122">
    <property type="entry name" value="PLDc_Tdp1_1"/>
    <property type="match status" value="1"/>
</dbReference>
<dbReference type="Pfam" id="PF08797">
    <property type="entry name" value="HIRAN"/>
    <property type="match status" value="1"/>
</dbReference>
<protein>
    <submittedName>
        <fullName evidence="9">Uncharacterized protein LOC110757804 isoform X1</fullName>
    </submittedName>
</protein>
<feature type="site" description="Interaction with DNA" evidence="5">
    <location>
        <position position="954"/>
    </location>
</feature>
<evidence type="ECO:0000256" key="5">
    <source>
        <dbReference type="PIRSR" id="PIRSR610347-3"/>
    </source>
</evidence>
<feature type="binding site" evidence="4">
    <location>
        <position position="499"/>
    </location>
    <ligand>
        <name>substrate</name>
    </ligand>
</feature>
<proteinExistence type="predicted"/>
<feature type="active site" description="Proton donor/acceptor" evidence="3">
    <location>
        <position position="926"/>
    </location>
</feature>
<keyword evidence="1" id="KW-0479">Metal-binding</keyword>
<feature type="region of interest" description="Disordered" evidence="6">
    <location>
        <begin position="1"/>
        <end position="20"/>
    </location>
</feature>
<keyword evidence="2" id="KW-0378">Hydrolase</keyword>
<dbReference type="SUPFAM" id="SSF49879">
    <property type="entry name" value="SMAD/FHA domain"/>
    <property type="match status" value="1"/>
</dbReference>
<evidence type="ECO:0000256" key="3">
    <source>
        <dbReference type="PIRSR" id="PIRSR610347-1"/>
    </source>
</evidence>
<name>A0A6P5SE88_PRUAV</name>
<dbReference type="SUPFAM" id="SSF56024">
    <property type="entry name" value="Phospholipase D/nuclease"/>
    <property type="match status" value="2"/>
</dbReference>
<accession>A0A6P5SE88</accession>
<dbReference type="PROSITE" id="PS50006">
    <property type="entry name" value="FHA_DOMAIN"/>
    <property type="match status" value="1"/>
</dbReference>
<dbReference type="RefSeq" id="XP_021815225.1">
    <property type="nucleotide sequence ID" value="XM_021959533.1"/>
</dbReference>
<dbReference type="InterPro" id="IPR014905">
    <property type="entry name" value="HIRAN"/>
</dbReference>
<dbReference type="Gene3D" id="3.30.870.10">
    <property type="entry name" value="Endonuclease Chain A"/>
    <property type="match status" value="2"/>
</dbReference>
<sequence length="1106" mass="122633">MTDLSEHSHGHTNNNKRDGVEISENRLFHGKRPRSALGSTVLVELKHLDVPLTSPSTGSPVNSIRLYPDRPYTMGRSTNRCHFVFADRRVGKQHCQIIFDSLNRKLYIVDGTLISGPQFRPEECCSVVKASLNGVFVNGIRVREDVAVELSDGDQVSLACSTENSCCNPIRIGFVVDEIVFEDQLVQGFSDSQGSVSVCASGCKRVFASRVDGSSFSPVARANFISRECRRILLSDDPISYIRKCGTYSFSNGSITSNVIGSPGLDVDRLPIKGKKSFLCHTSDIDCNMESKMQSTSVMHHCTRALVSERNSDLAHLRLHCDPLHPQDNEVPVPCDSSETDVADRSPEASSFNFMSRDYPHRFDGVVKNKNWSSNVGSPPGKRFYLNRLAFMGHNSSSHHSAISLPELLYPVQSISQLFIATFTSDILWFLSSCEIPSHLPVTVACHNTERCWSSNPDKRTSSPYPKFPNLILVHPPFPEAIAFGKDRERHGIACHHPKLLVLKRDDSIRVIITSANLVATQWNEVTNTIWWQDFPRRSAPDYSSLFTQFHNGATNQDTKTDFASQLAGFMASLLTDVPSQAQWIAELAKYDFGGATGHLIASVPGVHSYKTPYILESRHFGHADHGASGSFGAKFLGSVEASVVGLSYLFHNAKDSNGAKLKKLASFLRKSCEKAKALSIVLTRNRNVPADANAVNIHVPDSNNFYEGVDCVQLGFLPRNVAKWVSPLWDIGLFSFSGYVCPKEALAAALGGNSKKVQLILHVSQGPKFENISKIMQSQHFIALSSLIAAIQRCTGLWRLQEVLGQYKWPESLDSDFVYGASSIGSINAKFVAAFSAAAGKRSSEFESEESDPEWGCWSASQESKSPSIRILFPTIDRVKNACNGIFPSKRILCFSEKTWQRLRTLDILHDAIPYPYDRVGHPMHIKVARRRFHSRTDASSFGWVYCGSHNFSAAAWGRPINSPFGLNMNGLGNANSSLGQMLHICNYELGIIFTFPQTETDGSALKNSTNLDDIVMPYVVPAPKYGPGDRPATRKAMREALAELTEQERERLIEAATTEEIMEENPEPDEDEVVEVTDYVAEEKEEEKAYAEKLWIQVDSSQSC</sequence>
<dbReference type="GO" id="GO:0008270">
    <property type="term" value="F:zinc ion binding"/>
    <property type="evidence" value="ECO:0007669"/>
    <property type="project" value="InterPro"/>
</dbReference>
<evidence type="ECO:0000256" key="4">
    <source>
        <dbReference type="PIRSR" id="PIRSR610347-2"/>
    </source>
</evidence>
<dbReference type="Gene3D" id="3.30.70.2330">
    <property type="match status" value="1"/>
</dbReference>
<evidence type="ECO:0000259" key="7">
    <source>
        <dbReference type="PROSITE" id="PS50006"/>
    </source>
</evidence>
<dbReference type="GO" id="GO:0006281">
    <property type="term" value="P:DNA repair"/>
    <property type="evidence" value="ECO:0007669"/>
    <property type="project" value="InterPro"/>
</dbReference>
<evidence type="ECO:0000313" key="9">
    <source>
        <dbReference type="RefSeq" id="XP_021815225.1"/>
    </source>
</evidence>
<feature type="active site" description="Nucleophile" evidence="3">
    <location>
        <position position="497"/>
    </location>
</feature>